<accession>A0A4V2FZ48</accession>
<organism evidence="2 3">
    <name type="scientific">Kribbella rubisoli</name>
    <dbReference type="NCBI Taxonomy" id="3075929"/>
    <lineage>
        <taxon>Bacteria</taxon>
        <taxon>Bacillati</taxon>
        <taxon>Actinomycetota</taxon>
        <taxon>Actinomycetes</taxon>
        <taxon>Propionibacteriales</taxon>
        <taxon>Kribbellaceae</taxon>
        <taxon>Kribbella</taxon>
    </lineage>
</organism>
<evidence type="ECO:0000313" key="2">
    <source>
        <dbReference type="EMBL" id="RZU20086.1"/>
    </source>
</evidence>
<sequence>MAWGEKKPPRAVRKAEAKLDAAERRRDDTADNGREMRQQMRGTSQIHQTIRSGNAANRSAAKGVKRAERDYNNAVKKAAEKAAKKGRG</sequence>
<dbReference type="OrthoDB" id="9925831at2"/>
<proteinExistence type="predicted"/>
<keyword evidence="3" id="KW-1185">Reference proteome</keyword>
<evidence type="ECO:0000256" key="1">
    <source>
        <dbReference type="SAM" id="MobiDB-lite"/>
    </source>
</evidence>
<dbReference type="RefSeq" id="WP_130442436.1">
    <property type="nucleotide sequence ID" value="NZ_SHKR01000011.1"/>
</dbReference>
<feature type="compositionally biased region" description="Polar residues" evidence="1">
    <location>
        <begin position="40"/>
        <end position="57"/>
    </location>
</feature>
<evidence type="ECO:0000313" key="3">
    <source>
        <dbReference type="Proteomes" id="UP000292027"/>
    </source>
</evidence>
<protein>
    <submittedName>
        <fullName evidence="2">Uncharacterized protein</fullName>
    </submittedName>
</protein>
<reference evidence="2 3" key="1">
    <citation type="journal article" date="2015" name="Stand. Genomic Sci.">
        <title>Genomic Encyclopedia of Bacterial and Archaeal Type Strains, Phase III: the genomes of soil and plant-associated and newly described type strains.</title>
        <authorList>
            <person name="Whitman W.B."/>
            <person name="Woyke T."/>
            <person name="Klenk H.P."/>
            <person name="Zhou Y."/>
            <person name="Lilburn T.G."/>
            <person name="Beck B.J."/>
            <person name="De Vos P."/>
            <person name="Vandamme P."/>
            <person name="Eisen J.A."/>
            <person name="Garrity G."/>
            <person name="Hugenholtz P."/>
            <person name="Kyrpides N.C."/>
        </authorList>
    </citation>
    <scope>NUCLEOTIDE SEQUENCE [LARGE SCALE GENOMIC DNA]</scope>
    <source>
        <strain evidence="2 3">VKM Ac-2540</strain>
    </source>
</reference>
<gene>
    <name evidence="2" type="ORF">EV645_2313</name>
</gene>
<dbReference type="AlphaFoldDB" id="A0A4V2FZ48"/>
<feature type="region of interest" description="Disordered" evidence="1">
    <location>
        <begin position="1"/>
        <end position="66"/>
    </location>
</feature>
<dbReference type="Proteomes" id="UP000292027">
    <property type="component" value="Unassembled WGS sequence"/>
</dbReference>
<feature type="compositionally biased region" description="Basic and acidic residues" evidence="1">
    <location>
        <begin position="1"/>
        <end position="38"/>
    </location>
</feature>
<name>A0A4V2FZ48_9ACTN</name>
<dbReference type="EMBL" id="SHKR01000011">
    <property type="protein sequence ID" value="RZU20086.1"/>
    <property type="molecule type" value="Genomic_DNA"/>
</dbReference>
<comment type="caution">
    <text evidence="2">The sequence shown here is derived from an EMBL/GenBank/DDBJ whole genome shotgun (WGS) entry which is preliminary data.</text>
</comment>